<feature type="chain" id="PRO_5029686347" evidence="2">
    <location>
        <begin position="21"/>
        <end position="114"/>
    </location>
</feature>
<keyword evidence="2" id="KW-0732">Signal</keyword>
<name>A0A7M1S565_9BACT</name>
<dbReference type="Proteomes" id="UP000595074">
    <property type="component" value="Chromosome"/>
</dbReference>
<evidence type="ECO:0000313" key="4">
    <source>
        <dbReference type="Proteomes" id="UP000595074"/>
    </source>
</evidence>
<evidence type="ECO:0000256" key="2">
    <source>
        <dbReference type="SAM" id="SignalP"/>
    </source>
</evidence>
<evidence type="ECO:0000313" key="3">
    <source>
        <dbReference type="EMBL" id="QOR62222.1"/>
    </source>
</evidence>
<gene>
    <name evidence="3" type="ORF">IMZ28_01725</name>
</gene>
<dbReference type="RefSeq" id="WP_197548923.1">
    <property type="nucleotide sequence ID" value="NZ_CP063164.1"/>
</dbReference>
<keyword evidence="4" id="KW-1185">Reference proteome</keyword>
<feature type="signal peptide" evidence="2">
    <location>
        <begin position="1"/>
        <end position="20"/>
    </location>
</feature>
<organism evidence="3 4">
    <name type="scientific">Sulfurovum indicum</name>
    <dbReference type="NCBI Taxonomy" id="2779528"/>
    <lineage>
        <taxon>Bacteria</taxon>
        <taxon>Pseudomonadati</taxon>
        <taxon>Campylobacterota</taxon>
        <taxon>Epsilonproteobacteria</taxon>
        <taxon>Campylobacterales</taxon>
        <taxon>Sulfurovaceae</taxon>
        <taxon>Sulfurovum</taxon>
    </lineage>
</organism>
<proteinExistence type="predicted"/>
<reference evidence="3 4" key="1">
    <citation type="submission" date="2020-10" db="EMBL/GenBank/DDBJ databases">
        <title>The genome of sulfurovum sp.</title>
        <authorList>
            <person name="Xie S."/>
            <person name="Shao Z."/>
            <person name="Jiang L."/>
        </authorList>
    </citation>
    <scope>NUCLEOTIDE SEQUENCE [LARGE SCALE GENOMIC DNA]</scope>
    <source>
        <strain evidence="3 4">ST-419</strain>
    </source>
</reference>
<feature type="region of interest" description="Disordered" evidence="1">
    <location>
        <begin position="88"/>
        <end position="114"/>
    </location>
</feature>
<dbReference type="EMBL" id="CP063164">
    <property type="protein sequence ID" value="QOR62222.1"/>
    <property type="molecule type" value="Genomic_DNA"/>
</dbReference>
<dbReference type="AlphaFoldDB" id="A0A7M1S565"/>
<dbReference type="KEGG" id="sinu:IMZ28_01725"/>
<evidence type="ECO:0000256" key="1">
    <source>
        <dbReference type="SAM" id="MobiDB-lite"/>
    </source>
</evidence>
<accession>A0A7M1S565</accession>
<protein>
    <submittedName>
        <fullName evidence="3">Uncharacterized protein</fullName>
    </submittedName>
</protein>
<sequence>MNIIKTILLLSLCVSMAASVDNIDIAAQIKQLKNANKSEKYIIMNKIKMQIAKLNRAQRAKAISQLREVMSGSENTIQIPQVTLPTMTSPIQSLPQTPPAIMPVPNLQVPKGGE</sequence>